<name>A0ABU1D771_9BURK</name>
<keyword evidence="2" id="KW-1185">Reference proteome</keyword>
<protein>
    <recommendedName>
        <fullName evidence="3">Lipoprotein</fullName>
    </recommendedName>
</protein>
<evidence type="ECO:0000313" key="1">
    <source>
        <dbReference type="EMBL" id="MDR4126279.1"/>
    </source>
</evidence>
<comment type="caution">
    <text evidence="1">The sequence shown here is derived from an EMBL/GenBank/DDBJ whole genome shotgun (WGS) entry which is preliminary data.</text>
</comment>
<organism evidence="1 2">
    <name type="scientific">Yanghanlia caeni</name>
    <dbReference type="NCBI Taxonomy" id="3064283"/>
    <lineage>
        <taxon>Bacteria</taxon>
        <taxon>Pseudomonadati</taxon>
        <taxon>Pseudomonadota</taxon>
        <taxon>Betaproteobacteria</taxon>
        <taxon>Burkholderiales</taxon>
        <taxon>Alcaligenaceae</taxon>
        <taxon>Yanghanlia</taxon>
    </lineage>
</organism>
<sequence length="145" mass="16168">MHHIPAGTPLSEVQGRYGAPTVACPLETGQQRLIWSSQPMGQYAWATVVSADERVGPVEQILTDTAFAQVKSGNWDKQRLHCTFGPPAEVSVVGLPGSRSLVWSYRYRQAGAWNSLMHFYFDESGQVTRMHPGPDPMYDPPEFFD</sequence>
<reference evidence="1 2" key="1">
    <citation type="submission" date="2023-08" db="EMBL/GenBank/DDBJ databases">
        <title>Alcaligenaceae gen. nov., a novel taxon isolated from the sludge of Yixing Pesticide Factory.</title>
        <authorList>
            <person name="Ruan L."/>
        </authorList>
    </citation>
    <scope>NUCLEOTIDE SEQUENCE [LARGE SCALE GENOMIC DNA]</scope>
    <source>
        <strain evidence="1 2">LG-2</strain>
    </source>
</reference>
<evidence type="ECO:0000313" key="2">
    <source>
        <dbReference type="Proteomes" id="UP001232156"/>
    </source>
</evidence>
<evidence type="ECO:0008006" key="3">
    <source>
        <dbReference type="Google" id="ProtNLM"/>
    </source>
</evidence>
<gene>
    <name evidence="1" type="ORF">Q8947_09830</name>
</gene>
<dbReference type="EMBL" id="JAUZQE010000021">
    <property type="protein sequence ID" value="MDR4126279.1"/>
    <property type="molecule type" value="Genomic_DNA"/>
</dbReference>
<accession>A0ABU1D771</accession>
<dbReference type="Proteomes" id="UP001232156">
    <property type="component" value="Unassembled WGS sequence"/>
</dbReference>
<proteinExistence type="predicted"/>